<dbReference type="PROSITE" id="PS51857">
    <property type="entry name" value="CSD_2"/>
    <property type="match status" value="1"/>
</dbReference>
<dbReference type="InterPro" id="IPR002059">
    <property type="entry name" value="CSP_DNA-bd"/>
</dbReference>
<dbReference type="Proteomes" id="UP000189670">
    <property type="component" value="Unassembled WGS sequence"/>
</dbReference>
<evidence type="ECO:0000313" key="2">
    <source>
        <dbReference type="EMBL" id="ETR67623.1"/>
    </source>
</evidence>
<gene>
    <name evidence="2" type="ORF">OMM_11387</name>
</gene>
<evidence type="ECO:0000313" key="3">
    <source>
        <dbReference type="Proteomes" id="UP000189670"/>
    </source>
</evidence>
<dbReference type="GO" id="GO:0003676">
    <property type="term" value="F:nucleic acid binding"/>
    <property type="evidence" value="ECO:0007669"/>
    <property type="project" value="InterPro"/>
</dbReference>
<feature type="domain" description="CSD" evidence="1">
    <location>
        <begin position="34"/>
        <end position="94"/>
    </location>
</feature>
<dbReference type="AlphaFoldDB" id="A0A1V1NYJ0"/>
<proteinExistence type="predicted"/>
<reference evidence="3" key="1">
    <citation type="submission" date="2012-11" db="EMBL/GenBank/DDBJ databases">
        <authorList>
            <person name="Lucero-Rivera Y.E."/>
            <person name="Tovar-Ramirez D."/>
        </authorList>
    </citation>
    <scope>NUCLEOTIDE SEQUENCE [LARGE SCALE GENOMIC DNA]</scope>
    <source>
        <strain evidence="3">Araruama</strain>
    </source>
</reference>
<name>A0A1V1NYJ0_9BACT</name>
<sequence>MQSQNSKTSLNHMIGYDKIDEKIGFSLIAHRSFRIRGIIERFFPKKGFGFIRRNSRDIFFLSCWCDFDHIHSGQEVSFMPLITKKGLQAKNVEMETPL</sequence>
<dbReference type="CDD" id="cd04458">
    <property type="entry name" value="CSP_CDS"/>
    <property type="match status" value="1"/>
</dbReference>
<dbReference type="SUPFAM" id="SSF50249">
    <property type="entry name" value="Nucleic acid-binding proteins"/>
    <property type="match status" value="1"/>
</dbReference>
<evidence type="ECO:0000259" key="1">
    <source>
        <dbReference type="PROSITE" id="PS51857"/>
    </source>
</evidence>
<dbReference type="InterPro" id="IPR012340">
    <property type="entry name" value="NA-bd_OB-fold"/>
</dbReference>
<protein>
    <recommendedName>
        <fullName evidence="1">CSD domain-containing protein</fullName>
    </recommendedName>
</protein>
<accession>A0A1V1NYJ0</accession>
<dbReference type="Pfam" id="PF00313">
    <property type="entry name" value="CSD"/>
    <property type="match status" value="1"/>
</dbReference>
<dbReference type="Gene3D" id="2.40.50.140">
    <property type="entry name" value="Nucleic acid-binding proteins"/>
    <property type="match status" value="1"/>
</dbReference>
<comment type="caution">
    <text evidence="2">The sequence shown here is derived from an EMBL/GenBank/DDBJ whole genome shotgun (WGS) entry which is preliminary data.</text>
</comment>
<organism evidence="2 3">
    <name type="scientific">Candidatus Magnetoglobus multicellularis str. Araruama</name>
    <dbReference type="NCBI Taxonomy" id="890399"/>
    <lineage>
        <taxon>Bacteria</taxon>
        <taxon>Pseudomonadati</taxon>
        <taxon>Thermodesulfobacteriota</taxon>
        <taxon>Desulfobacteria</taxon>
        <taxon>Desulfobacterales</taxon>
        <taxon>Desulfobacteraceae</taxon>
        <taxon>Candidatus Magnetoglobus</taxon>
    </lineage>
</organism>
<dbReference type="EMBL" id="ATBP01001289">
    <property type="protein sequence ID" value="ETR67623.1"/>
    <property type="molecule type" value="Genomic_DNA"/>
</dbReference>